<dbReference type="EMBL" id="CDMZ01005775">
    <property type="protein sequence ID" value="CEM54310.1"/>
    <property type="molecule type" value="Genomic_DNA"/>
</dbReference>
<feature type="region of interest" description="Disordered" evidence="1">
    <location>
        <begin position="535"/>
        <end position="717"/>
    </location>
</feature>
<feature type="signal peptide" evidence="2">
    <location>
        <begin position="1"/>
        <end position="26"/>
    </location>
</feature>
<feature type="region of interest" description="Disordered" evidence="1">
    <location>
        <begin position="470"/>
        <end position="511"/>
    </location>
</feature>
<feature type="compositionally biased region" description="Acidic residues" evidence="1">
    <location>
        <begin position="762"/>
        <end position="772"/>
    </location>
</feature>
<protein>
    <submittedName>
        <fullName evidence="3">Uncharacterized protein</fullName>
    </submittedName>
</protein>
<evidence type="ECO:0000256" key="1">
    <source>
        <dbReference type="SAM" id="MobiDB-lite"/>
    </source>
</evidence>
<dbReference type="VEuPathDB" id="CryptoDB:Cvel_12688"/>
<proteinExistence type="predicted"/>
<gene>
    <name evidence="3" type="ORF">Cvel_12688</name>
</gene>
<feature type="compositionally biased region" description="Basic residues" evidence="1">
    <location>
        <begin position="470"/>
        <end position="479"/>
    </location>
</feature>
<feature type="compositionally biased region" description="Basic and acidic residues" evidence="1">
    <location>
        <begin position="967"/>
        <end position="983"/>
    </location>
</feature>
<reference evidence="3" key="1">
    <citation type="submission" date="2014-11" db="EMBL/GenBank/DDBJ databases">
        <authorList>
            <person name="Otto D Thomas"/>
            <person name="Naeem Raeece"/>
        </authorList>
    </citation>
    <scope>NUCLEOTIDE SEQUENCE</scope>
</reference>
<feature type="compositionally biased region" description="Polar residues" evidence="1">
    <location>
        <begin position="584"/>
        <end position="597"/>
    </location>
</feature>
<feature type="compositionally biased region" description="Acidic residues" evidence="1">
    <location>
        <begin position="644"/>
        <end position="660"/>
    </location>
</feature>
<evidence type="ECO:0000313" key="3">
    <source>
        <dbReference type="EMBL" id="CEM54310.1"/>
    </source>
</evidence>
<feature type="compositionally biased region" description="Basic and acidic residues" evidence="1">
    <location>
        <begin position="622"/>
        <end position="642"/>
    </location>
</feature>
<organism evidence="3">
    <name type="scientific">Chromera velia CCMP2878</name>
    <dbReference type="NCBI Taxonomy" id="1169474"/>
    <lineage>
        <taxon>Eukaryota</taxon>
        <taxon>Sar</taxon>
        <taxon>Alveolata</taxon>
        <taxon>Colpodellida</taxon>
        <taxon>Chromeraceae</taxon>
        <taxon>Chromera</taxon>
    </lineage>
</organism>
<dbReference type="AlphaFoldDB" id="A0A0G4IAX8"/>
<feature type="region of interest" description="Disordered" evidence="1">
    <location>
        <begin position="1081"/>
        <end position="1128"/>
    </location>
</feature>
<feature type="compositionally biased region" description="Basic and acidic residues" evidence="1">
    <location>
        <begin position="946"/>
        <end position="956"/>
    </location>
</feature>
<dbReference type="Pfam" id="PF25969">
    <property type="entry name" value="NUDT9_N"/>
    <property type="match status" value="1"/>
</dbReference>
<feature type="compositionally biased region" description="Basic and acidic residues" evidence="1">
    <location>
        <begin position="557"/>
        <end position="582"/>
    </location>
</feature>
<keyword evidence="2" id="KW-0732">Signal</keyword>
<feature type="region of interest" description="Disordered" evidence="1">
    <location>
        <begin position="885"/>
        <end position="997"/>
    </location>
</feature>
<sequence>MCFERTSRVLCNLALFCILSCPSTLSAPKGSSESRRREADASITESLDTDTSAFFNTQCGCTDHAKRVIHGGVCADDFVKPLFLQGVEYPPDFRSSEEVDVEDGEVTELRQEESKDLELPTIIGDIAGAAESTNEGGKEEQSHPSQAEIARHKYEFVARPICVESGETYRRIFFARQMRGGGRSKRALEWPLEQEAYAARAWKYREGNVAIAMEVDKPGDRFLYGIRKADGAFQSDSGLPCLRKSWGRHLSAFSPHLDLHCLYEEEERGPPSMRQLSGIKIDKRVGMDPCNFLARKGQLATLEPPVEAHEFLGAKTYPAGNWNRVWFKVRSARFQQGASESSDLLPSNPLCRTGVVGRGVLPRWGPNFEVWMVPSRRNPKTEGLEVRGGEWGEKVAVRMGSSGSRVSLPRLEVGDVLDVLHTYEALVLLFLSHFLLIRSDRPVALLRILKSSLKGESDFVKAFKEEKEKMQKHRGHIRHSVLPADTREDLLEDPPSHTEAPNLHADPHVPFDSLHLDPARADEYLAKWLLPENSKTDSAKKTGTSADELADPPSKSKASEHPLKKATHSEDTENRKKVEARPDSPQSTATQNTTQTPNKRDIKEALQDSDLGPETPKEEDDVPKSVPDKREPPPTSEKHSSSDPEADEVPDADAEVDEEEQGRYVTASQFPSNEDEEDDSPMTSDSSSGGGPDSFLSFLQTGATVSPPPPPPPTVPMKEIHDEDVLIRLAVREFNHLPVLPSLKGTSLWLPDPQTYRDVPVQDDTEEEELSEGSESAFAQGEGHSDSPKVSFRFHLPDLQVTKTLLFRIFGKFFLTMDPQEEGEGRGKSFNNIRVVKLNRDDAENRLSRFRLAFGGALDDPRNTNNAWMEAIAVHMVTANIPKEAPQVWLPPGEMPEGDDGKKDAEEEVERPSSSSSSSAFLGAETQTDAAEDKTDKPSPAPGQKGKGEQAEREDQASAVPDSGTLEDSRSSEKGRSTEEKSKTPPGKPQKESQGPPVVDVFGEMVWVPLAPDHPPRDFFGFDRVTRTAVRRPHAHPFSGLLGPSESFVVRNMWAHLPGSGLISAAEEEALEKFLLQYSTEGPGRFHGGERGIGERSADKGQRKGGTTGESGEEKQATLSRQAAAEGL</sequence>
<name>A0A0G4IAX8_9ALVE</name>
<accession>A0A0G4IAX8</accession>
<feature type="region of interest" description="Disordered" evidence="1">
    <location>
        <begin position="762"/>
        <end position="784"/>
    </location>
</feature>
<feature type="compositionally biased region" description="Basic and acidic residues" evidence="1">
    <location>
        <begin position="1087"/>
        <end position="1102"/>
    </location>
</feature>
<feature type="chain" id="PRO_5005192802" evidence="2">
    <location>
        <begin position="27"/>
        <end position="1128"/>
    </location>
</feature>
<feature type="compositionally biased region" description="Pro residues" evidence="1">
    <location>
        <begin position="706"/>
        <end position="715"/>
    </location>
</feature>
<evidence type="ECO:0000256" key="2">
    <source>
        <dbReference type="SAM" id="SignalP"/>
    </source>
</evidence>